<evidence type="ECO:0000256" key="3">
    <source>
        <dbReference type="ARBA" id="ARBA00022989"/>
    </source>
</evidence>
<dbReference type="PANTHER" id="PTHR12011">
    <property type="entry name" value="ADHESION G-PROTEIN COUPLED RECEPTOR"/>
    <property type="match status" value="1"/>
</dbReference>
<dbReference type="Pfam" id="PF00002">
    <property type="entry name" value="7tm_2"/>
    <property type="match status" value="1"/>
</dbReference>
<organism evidence="9">
    <name type="scientific">Darwinula stevensoni</name>
    <dbReference type="NCBI Taxonomy" id="69355"/>
    <lineage>
        <taxon>Eukaryota</taxon>
        <taxon>Metazoa</taxon>
        <taxon>Ecdysozoa</taxon>
        <taxon>Arthropoda</taxon>
        <taxon>Crustacea</taxon>
        <taxon>Oligostraca</taxon>
        <taxon>Ostracoda</taxon>
        <taxon>Podocopa</taxon>
        <taxon>Podocopida</taxon>
        <taxon>Darwinulocopina</taxon>
        <taxon>Darwinuloidea</taxon>
        <taxon>Darwinulidae</taxon>
        <taxon>Darwinula</taxon>
    </lineage>
</organism>
<dbReference type="AlphaFoldDB" id="A0A7R9AFS5"/>
<dbReference type="GO" id="GO:0007166">
    <property type="term" value="P:cell surface receptor signaling pathway"/>
    <property type="evidence" value="ECO:0007669"/>
    <property type="project" value="InterPro"/>
</dbReference>
<gene>
    <name evidence="9" type="ORF">DSTB1V02_LOCUS12842</name>
</gene>
<dbReference type="InterPro" id="IPR000203">
    <property type="entry name" value="GPS"/>
</dbReference>
<keyword evidence="5" id="KW-1015">Disulfide bond</keyword>
<dbReference type="InterPro" id="IPR017981">
    <property type="entry name" value="GPCR_2-like_7TM"/>
</dbReference>
<keyword evidence="2 6" id="KW-0812">Transmembrane</keyword>
<dbReference type="EMBL" id="LR904787">
    <property type="protein sequence ID" value="CAD7253092.1"/>
    <property type="molecule type" value="Genomic_DNA"/>
</dbReference>
<keyword evidence="3 6" id="KW-1133">Transmembrane helix</keyword>
<dbReference type="PROSITE" id="PS50261">
    <property type="entry name" value="G_PROTEIN_RECEP_F2_4"/>
    <property type="match status" value="1"/>
</dbReference>
<feature type="transmembrane region" description="Helical" evidence="6">
    <location>
        <begin position="453"/>
        <end position="476"/>
    </location>
</feature>
<reference evidence="9" key="1">
    <citation type="submission" date="2020-11" db="EMBL/GenBank/DDBJ databases">
        <authorList>
            <person name="Tran Van P."/>
        </authorList>
    </citation>
    <scope>NUCLEOTIDE SEQUENCE</scope>
</reference>
<feature type="transmembrane region" description="Helical" evidence="6">
    <location>
        <begin position="408"/>
        <end position="432"/>
    </location>
</feature>
<evidence type="ECO:0000259" key="7">
    <source>
        <dbReference type="PROSITE" id="PS50221"/>
    </source>
</evidence>
<dbReference type="OrthoDB" id="10037534at2759"/>
<dbReference type="Pfam" id="PF01825">
    <property type="entry name" value="GPS"/>
    <property type="match status" value="2"/>
</dbReference>
<evidence type="ECO:0000256" key="5">
    <source>
        <dbReference type="ARBA" id="ARBA00023157"/>
    </source>
</evidence>
<proteinExistence type="predicted"/>
<dbReference type="InterPro" id="IPR057244">
    <property type="entry name" value="GAIN_B"/>
</dbReference>
<dbReference type="InterPro" id="IPR000832">
    <property type="entry name" value="GPCR_2_secretin-like"/>
</dbReference>
<comment type="subcellular location">
    <subcellularLocation>
        <location evidence="1">Membrane</location>
        <topology evidence="1">Multi-pass membrane protein</topology>
    </subcellularLocation>
</comment>
<feature type="domain" description="G-protein coupled receptors family 2 profile 2" evidence="8">
    <location>
        <begin position="410"/>
        <end position="487"/>
    </location>
</feature>
<sequence>MTEFQEELKFTDAKSTFLIELYRQMKGPGAPTLKFPRSESKTYLNLPRTFESELIGDGYSYVGVLYHVRNINELMPGRQNVLGEKKTVNSKLLSFAIKASETFHLTDPVTLVMENLDPPQDPPYKEIWRDLHEGEQPTIVPQSHRCSFWNFSELGRWDMEDCREVSSDRHQTVCECSHLTNFGVLMDLHGYVENRTGTFTKLLTNVTNYSLRLSDTLMTEFQEELKFTDAKSTFLIELYWQKKGPGAPTLKFPRSESKTYLNLPRTFESELVGDGYSYIGLLFHVRNIKELMPGRQNVLGEEKTVNSKLLSLAIKASETFHLTDPVTLVMENLDPPQDPPYKEIWRDLHEGEHPTIVPQSHRCSFWNFSELGRWDMADCREVSSERHLTVCECSHLTNFGVLMDLHGYVVGCAISGVFLHFVFLSAFMWIALEGLFIYRQLVLVLPTGSNISTRAYFIIGYAVPSVIVGITAAVSFGTNTYGYGAGE</sequence>
<feature type="domain" description="GAIN-B" evidence="7">
    <location>
        <begin position="21"/>
        <end position="192"/>
    </location>
</feature>
<dbReference type="PROSITE" id="PS50221">
    <property type="entry name" value="GAIN_B"/>
    <property type="match status" value="2"/>
</dbReference>
<name>A0A7R9AFS5_9CRUS</name>
<keyword evidence="4 6" id="KW-0472">Membrane</keyword>
<evidence type="ECO:0000313" key="10">
    <source>
        <dbReference type="Proteomes" id="UP000677054"/>
    </source>
</evidence>
<dbReference type="Gene3D" id="2.60.220.50">
    <property type="match status" value="2"/>
</dbReference>
<dbReference type="InterPro" id="IPR046338">
    <property type="entry name" value="GAIN_dom_sf"/>
</dbReference>
<accession>A0A7R9AFS5</accession>
<keyword evidence="10" id="KW-1185">Reference proteome</keyword>
<evidence type="ECO:0000256" key="4">
    <source>
        <dbReference type="ARBA" id="ARBA00023136"/>
    </source>
</evidence>
<evidence type="ECO:0000256" key="1">
    <source>
        <dbReference type="ARBA" id="ARBA00004141"/>
    </source>
</evidence>
<evidence type="ECO:0000256" key="6">
    <source>
        <dbReference type="SAM" id="Phobius"/>
    </source>
</evidence>
<dbReference type="PANTHER" id="PTHR12011:SF347">
    <property type="entry name" value="FI21270P1-RELATED"/>
    <property type="match status" value="1"/>
</dbReference>
<evidence type="ECO:0000256" key="2">
    <source>
        <dbReference type="ARBA" id="ARBA00022692"/>
    </source>
</evidence>
<dbReference type="EMBL" id="CAJPEV010005270">
    <property type="protein sequence ID" value="CAG0902962.1"/>
    <property type="molecule type" value="Genomic_DNA"/>
</dbReference>
<dbReference type="GO" id="GO:0005886">
    <property type="term" value="C:plasma membrane"/>
    <property type="evidence" value="ECO:0007669"/>
    <property type="project" value="TreeGrafter"/>
</dbReference>
<protein>
    <submittedName>
        <fullName evidence="9">Uncharacterized protein</fullName>
    </submittedName>
</protein>
<feature type="domain" description="GAIN-B" evidence="7">
    <location>
        <begin position="234"/>
        <end position="409"/>
    </location>
</feature>
<evidence type="ECO:0000313" key="9">
    <source>
        <dbReference type="EMBL" id="CAD7253092.1"/>
    </source>
</evidence>
<dbReference type="SMART" id="SM00303">
    <property type="entry name" value="GPS"/>
    <property type="match status" value="2"/>
</dbReference>
<dbReference type="Proteomes" id="UP000677054">
    <property type="component" value="Unassembled WGS sequence"/>
</dbReference>
<evidence type="ECO:0000259" key="8">
    <source>
        <dbReference type="PROSITE" id="PS50261"/>
    </source>
</evidence>
<dbReference type="GO" id="GO:0004930">
    <property type="term" value="F:G protein-coupled receptor activity"/>
    <property type="evidence" value="ECO:0007669"/>
    <property type="project" value="InterPro"/>
</dbReference>